<name>A0A090AS34_9ENTR</name>
<evidence type="ECO:0000313" key="10">
    <source>
        <dbReference type="Proteomes" id="UP000031627"/>
    </source>
</evidence>
<reference evidence="9 10" key="2">
    <citation type="journal article" date="2014" name="Curr. Biol.">
        <title>Symbiont-Supplemented Maternal Investment Underpinning Host's Ecological Adaptation.</title>
        <authorList>
            <person name="Kaiwa N."/>
            <person name="Hosokawa T."/>
            <person name="Nikoh N."/>
            <person name="Tanahashi M."/>
            <person name="Moriyama M."/>
            <person name="Meng X.Y."/>
            <person name="Maeda T."/>
            <person name="Yamaguchi K."/>
            <person name="Shigenobu S."/>
            <person name="Ito M."/>
            <person name="Fukatsu T."/>
        </authorList>
    </citation>
    <scope>NUCLEOTIDE SEQUENCE [LARGE SCALE GENOMIC DNA]</scope>
    <source>
        <strain evidence="9 10">UwTKB</strain>
    </source>
</reference>
<reference evidence="10" key="1">
    <citation type="submission" date="2013-11" db="EMBL/GenBank/DDBJ databases">
        <title>Symbiont-containing voluminous jelly as an extraordinary maternal gift for overwintering insect nymphs.</title>
        <authorList>
            <person name="Kaiwa N."/>
            <person name="Hosokawa T."/>
            <person name="Nikoh N."/>
            <person name="Meng X.Y."/>
            <person name="Tanahashi M."/>
            <person name="Moriyama M."/>
            <person name="Maeda T."/>
            <person name="Yamaguchi K."/>
            <person name="Shigenobu S."/>
            <person name="Ito M."/>
            <person name="Fukatsu T."/>
        </authorList>
    </citation>
    <scope>NUCLEOTIDE SEQUENCE [LARGE SCALE GENOMIC DNA]</scope>
    <source>
        <strain evidence="10">UwTKB</strain>
    </source>
</reference>
<dbReference type="STRING" id="1410383.TGUWTKB_4380"/>
<gene>
    <name evidence="9" type="primary">ydiK</name>
    <name evidence="9" type="ORF">TGUWTKB_4380</name>
</gene>
<keyword evidence="10" id="KW-1185">Reference proteome</keyword>
<comment type="subcellular location">
    <subcellularLocation>
        <location evidence="1">Cell membrane</location>
        <topology evidence="1">Multi-pass membrane protein</topology>
    </subcellularLocation>
</comment>
<comment type="similarity">
    <text evidence="2">Belongs to the autoinducer-2 exporter (AI-2E) (TC 2.A.86) family.</text>
</comment>
<feature type="transmembrane region" description="Helical" evidence="8">
    <location>
        <begin position="218"/>
        <end position="239"/>
    </location>
</feature>
<feature type="transmembrane region" description="Helical" evidence="8">
    <location>
        <begin position="164"/>
        <end position="183"/>
    </location>
</feature>
<evidence type="ECO:0000256" key="7">
    <source>
        <dbReference type="ARBA" id="ARBA00023136"/>
    </source>
</evidence>
<organism evidence="9 10">
    <name type="scientific">Candidatus Tachikawaea gelatinosa</name>
    <dbReference type="NCBI Taxonomy" id="1410383"/>
    <lineage>
        <taxon>Bacteria</taxon>
        <taxon>Pseudomonadati</taxon>
        <taxon>Pseudomonadota</taxon>
        <taxon>Gammaproteobacteria</taxon>
        <taxon>Enterobacterales</taxon>
        <taxon>Enterobacteriaceae</taxon>
        <taxon>Candidatus Tachikawaea</taxon>
    </lineage>
</organism>
<feature type="transmembrane region" description="Helical" evidence="8">
    <location>
        <begin position="37"/>
        <end position="55"/>
    </location>
</feature>
<keyword evidence="3" id="KW-0813">Transport</keyword>
<keyword evidence="6 8" id="KW-1133">Transmembrane helix</keyword>
<dbReference type="GO" id="GO:0005886">
    <property type="term" value="C:plasma membrane"/>
    <property type="evidence" value="ECO:0007669"/>
    <property type="project" value="UniProtKB-SubCell"/>
</dbReference>
<feature type="transmembrane region" description="Helical" evidence="8">
    <location>
        <begin position="12"/>
        <end position="31"/>
    </location>
</feature>
<feature type="transmembrane region" description="Helical" evidence="8">
    <location>
        <begin position="67"/>
        <end position="89"/>
    </location>
</feature>
<evidence type="ECO:0000256" key="2">
    <source>
        <dbReference type="ARBA" id="ARBA00009773"/>
    </source>
</evidence>
<sequence length="358" mass="42101">MKKLQFNENFLKNFFILTTIFLAVITFFLILKPFIISFIWSSLFVISIWPIAIRLEKIFLGRRFLTLVFIFFLLLLIFIVPIILVINYLKNHITYLLYLCNQGKIHLPELKWLIKIPFFGKNIFSHYHLFIFKENPTITWKLIKDLKIYHYNNYYIFIKYIHHFTYFFLQLFFIILFSFFLYLKAETLKNIIYCLLNLVIPNYSNQIISTIIQTIRSISFGIFYTILIQGILGGIGLIISAVNYKIILMAVIILSCLVQLGPLPILLLIVFWLYVNNNSFLGTLLLIWSFFVGVLDNIIKLFLIKAGIDLPIILFFLGIAGGFLAFGFIGLFIGPIIMIIFYQLILIWVNEFPIKKNN</sequence>
<dbReference type="HOGENOM" id="CLU_041771_1_1_6"/>
<dbReference type="Proteomes" id="UP000031627">
    <property type="component" value="Chromosome"/>
</dbReference>
<evidence type="ECO:0000313" key="9">
    <source>
        <dbReference type="EMBL" id="BAP58665.1"/>
    </source>
</evidence>
<dbReference type="PANTHER" id="PTHR21716">
    <property type="entry name" value="TRANSMEMBRANE PROTEIN"/>
    <property type="match status" value="1"/>
</dbReference>
<protein>
    <submittedName>
        <fullName evidence="9">Putative membrane protein</fullName>
    </submittedName>
</protein>
<feature type="transmembrane region" description="Helical" evidence="8">
    <location>
        <begin position="246"/>
        <end position="274"/>
    </location>
</feature>
<dbReference type="KEGG" id="sbw:TGUWTKB_4380"/>
<dbReference type="AlphaFoldDB" id="A0A090AS34"/>
<dbReference type="OrthoDB" id="5298283at2"/>
<dbReference type="InterPro" id="IPR002549">
    <property type="entry name" value="AI-2E-like"/>
</dbReference>
<keyword evidence="4" id="KW-1003">Cell membrane</keyword>
<evidence type="ECO:0000256" key="1">
    <source>
        <dbReference type="ARBA" id="ARBA00004651"/>
    </source>
</evidence>
<evidence type="ECO:0000256" key="6">
    <source>
        <dbReference type="ARBA" id="ARBA00022989"/>
    </source>
</evidence>
<evidence type="ECO:0000256" key="3">
    <source>
        <dbReference type="ARBA" id="ARBA00022448"/>
    </source>
</evidence>
<evidence type="ECO:0000256" key="8">
    <source>
        <dbReference type="SAM" id="Phobius"/>
    </source>
</evidence>
<feature type="transmembrane region" description="Helical" evidence="8">
    <location>
        <begin position="332"/>
        <end position="349"/>
    </location>
</feature>
<feature type="transmembrane region" description="Helical" evidence="8">
    <location>
        <begin position="280"/>
        <end position="299"/>
    </location>
</feature>
<keyword evidence="7 8" id="KW-0472">Membrane</keyword>
<evidence type="ECO:0000256" key="5">
    <source>
        <dbReference type="ARBA" id="ARBA00022692"/>
    </source>
</evidence>
<keyword evidence="5 8" id="KW-0812">Transmembrane</keyword>
<dbReference type="PANTHER" id="PTHR21716:SF67">
    <property type="entry name" value="TRANSPORT PROTEIN YDIK-RELATED"/>
    <property type="match status" value="1"/>
</dbReference>
<accession>A0A090AS34</accession>
<dbReference type="EMBL" id="AP014521">
    <property type="protein sequence ID" value="BAP58665.1"/>
    <property type="molecule type" value="Genomic_DNA"/>
</dbReference>
<proteinExistence type="inferred from homology"/>
<feature type="transmembrane region" description="Helical" evidence="8">
    <location>
        <begin position="190"/>
        <end position="212"/>
    </location>
</feature>
<dbReference type="RefSeq" id="WP_052459564.1">
    <property type="nucleotide sequence ID" value="NZ_AP014521.1"/>
</dbReference>
<feature type="transmembrane region" description="Helical" evidence="8">
    <location>
        <begin position="306"/>
        <end position="326"/>
    </location>
</feature>
<evidence type="ECO:0000256" key="4">
    <source>
        <dbReference type="ARBA" id="ARBA00022475"/>
    </source>
</evidence>
<dbReference type="Pfam" id="PF01594">
    <property type="entry name" value="AI-2E_transport"/>
    <property type="match status" value="1"/>
</dbReference>